<feature type="region of interest" description="Disordered" evidence="5">
    <location>
        <begin position="695"/>
        <end position="735"/>
    </location>
</feature>
<dbReference type="PANTHER" id="PTHR24173">
    <property type="entry name" value="ANKYRIN REPEAT CONTAINING"/>
    <property type="match status" value="1"/>
</dbReference>
<comment type="caution">
    <text evidence="7">The sequence shown here is derived from an EMBL/GenBank/DDBJ whole genome shotgun (WGS) entry which is preliminary data.</text>
</comment>
<feature type="repeat" description="ANK" evidence="3">
    <location>
        <begin position="863"/>
        <end position="895"/>
    </location>
</feature>
<dbReference type="SUPFAM" id="SSF55729">
    <property type="entry name" value="Acyl-CoA N-acyltransferases (Nat)"/>
    <property type="match status" value="2"/>
</dbReference>
<feature type="repeat" description="ANK" evidence="3">
    <location>
        <begin position="256"/>
        <end position="288"/>
    </location>
</feature>
<dbReference type="InterPro" id="IPR002110">
    <property type="entry name" value="Ankyrin_rpt"/>
</dbReference>
<evidence type="ECO:0000256" key="4">
    <source>
        <dbReference type="SAM" id="Coils"/>
    </source>
</evidence>
<dbReference type="OrthoDB" id="416198at2759"/>
<dbReference type="SMART" id="SM00248">
    <property type="entry name" value="ANK"/>
    <property type="match status" value="4"/>
</dbReference>
<feature type="repeat" description="ANK" evidence="3">
    <location>
        <begin position="896"/>
        <end position="928"/>
    </location>
</feature>
<feature type="domain" description="N-acetyltransferase" evidence="6">
    <location>
        <begin position="1029"/>
        <end position="1175"/>
    </location>
</feature>
<evidence type="ECO:0000256" key="1">
    <source>
        <dbReference type="ARBA" id="ARBA00022737"/>
    </source>
</evidence>
<reference evidence="7 8" key="1">
    <citation type="submission" date="2016-02" db="EMBL/GenBank/DDBJ databases">
        <title>Genome analysis of coral dinoflagellate symbionts highlights evolutionary adaptations to a symbiotic lifestyle.</title>
        <authorList>
            <person name="Aranda M."/>
            <person name="Li Y."/>
            <person name="Liew Y.J."/>
            <person name="Baumgarten S."/>
            <person name="Simakov O."/>
            <person name="Wilson M."/>
            <person name="Piel J."/>
            <person name="Ashoor H."/>
            <person name="Bougouffa S."/>
            <person name="Bajic V.B."/>
            <person name="Ryu T."/>
            <person name="Ravasi T."/>
            <person name="Bayer T."/>
            <person name="Micklem G."/>
            <person name="Kim H."/>
            <person name="Bhak J."/>
            <person name="Lajeunesse T.C."/>
            <person name="Voolstra C.R."/>
        </authorList>
    </citation>
    <scope>NUCLEOTIDE SEQUENCE [LARGE SCALE GENOMIC DNA]</scope>
    <source>
        <strain evidence="7 8">CCMP2467</strain>
    </source>
</reference>
<feature type="compositionally biased region" description="Basic and acidic residues" evidence="5">
    <location>
        <begin position="705"/>
        <end position="732"/>
    </location>
</feature>
<dbReference type="InterPro" id="IPR016181">
    <property type="entry name" value="Acyl_CoA_acyltransferase"/>
</dbReference>
<dbReference type="PROSITE" id="PS50297">
    <property type="entry name" value="ANK_REP_REGION"/>
    <property type="match status" value="3"/>
</dbReference>
<feature type="region of interest" description="Disordered" evidence="5">
    <location>
        <begin position="328"/>
        <end position="350"/>
    </location>
</feature>
<evidence type="ECO:0000313" key="7">
    <source>
        <dbReference type="EMBL" id="OLQ00619.1"/>
    </source>
</evidence>
<feature type="compositionally biased region" description="Polar residues" evidence="5">
    <location>
        <begin position="108"/>
        <end position="120"/>
    </location>
</feature>
<dbReference type="InterPro" id="IPR036770">
    <property type="entry name" value="Ankyrin_rpt-contain_sf"/>
</dbReference>
<dbReference type="CDD" id="cd04301">
    <property type="entry name" value="NAT_SF"/>
    <property type="match status" value="2"/>
</dbReference>
<evidence type="ECO:0000256" key="3">
    <source>
        <dbReference type="PROSITE-ProRule" id="PRU00023"/>
    </source>
</evidence>
<sequence length="1317" mass="146339">MSLLTWSSSQDSGAQSWPSICQEVRCFAMTEQAESEVSNVGRDLLCEIVRDGEYAEAKKVSTPDMVWRHSALNQNFLLLSRTTPSRIQVAGEAMRGATHCFASNSAVPTTASQAGNQANRSEPESRSLEPAAGSSLVNLAALICEAGTMRDYGPDASSDVKDYGPDASSDVKVRFAAMTEQAEVSNVNRDRQFEIVRDGDFAEAKKVLSTADMTWRHSALRQNFLFFIAARRRRGSELLAKHCVAMGVDLEEKDVHGQTPLFYAAARGNMAVVKFLLNLGFEINYRDNARKTALFFAIEKFHLEVADYLFERVASTWVRSSNVTPHSMLKKLGHKPPERKRKRASPTPSCVCPGATARSRFAEWEWKYDETEPQIDRTEDNVLVEIPQYFVCSTVTDCANRLRRSELEFAGDHAHLHQDTTWYPQVTTQQAAALVNVRMDDEKEHLKVIEQLASGCRPSAFTLPAVSTQTKTVAGYVHASFADKTLTITHCKVDRPHQGRGLGGLLIQAAEKRARNLGAAISRVKLSVLETNDSARKCYAKDYGPDASSDVKELDIFGRGRGVRVPRSAFVITALFSICGLLPGSMGDSQSKQWLYDQDEFTRNGYGRPNTGDLVVGCSPWSDDSIDDTTPMWRPCSDTDTEFRSPGPDWALIMRMAALGRSWPAPLPGPRGFGPGRWDAGPGWNLREARESPFARAPLAQKGAQDSRRDACASELRKPSNDFTREAAEKSVHAGGIAGGELSQLRMERFWASPTKDAGEAECQGLRAGALDDDIIGQEVRFAAMTEQAEVSNVNRDRQFEIVRDGEFAEAKKVLSTADMTWRHSALRQNFLFFIAARRRRGSELLAKQCVAMGVDLEEEDVHGQTPLFWAAARGNMAVVKFLLNLGFEINYRDNARKTALFFAIEKAHLEVADYLIERGASIGVRSKSNVTPIFMLKALGRKPPERKRKLTSPTPSCICPGAAARSRFAQWEWKYDENEPQIDRKEDNVLVETPQYFVCSTVTDCAKRLRRSELEFAGDHAHLHQDTTWYPHVTTQQAAALVNVRMDDEKEHLKVIEQLASGCRPSAFTLPAVSTQTKTVAGYVHASFADKTLTITHCKVDRPHQGRGLGGLLIQAAEKRARNLGAAISRVKLSVLETNDSARKCYAKAGFQVYAESSSSFPPCWNPAMAAEANYRSRGTTVPSSAASLQDMLPDTEEADKLLQDLEREHGIEGALRHRLAALEAEIRECREEEQAIRSSSAQQSPTLAQDALQQAERLQSDLNALCQRVEIYQSENGQLQEELSTVEARETELALELWQLQCRLEGVPPEMLRYQ</sequence>
<evidence type="ECO:0000256" key="5">
    <source>
        <dbReference type="SAM" id="MobiDB-lite"/>
    </source>
</evidence>
<feature type="domain" description="N-acetyltransferase" evidence="6">
    <location>
        <begin position="421"/>
        <end position="582"/>
    </location>
</feature>
<dbReference type="Pfam" id="PF12796">
    <property type="entry name" value="Ank_2"/>
    <property type="match status" value="2"/>
</dbReference>
<accession>A0A1Q9DZQ7</accession>
<protein>
    <recommendedName>
        <fullName evidence="6">N-acetyltransferase domain-containing protein</fullName>
    </recommendedName>
</protein>
<feature type="region of interest" description="Disordered" evidence="5">
    <location>
        <begin position="108"/>
        <end position="131"/>
    </location>
</feature>
<feature type="coiled-coil region" evidence="4">
    <location>
        <begin position="1214"/>
        <end position="1291"/>
    </location>
</feature>
<dbReference type="InterPro" id="IPR000182">
    <property type="entry name" value="GNAT_dom"/>
</dbReference>
<evidence type="ECO:0000259" key="6">
    <source>
        <dbReference type="PROSITE" id="PS51186"/>
    </source>
</evidence>
<feature type="compositionally biased region" description="Basic residues" evidence="5">
    <location>
        <begin position="328"/>
        <end position="344"/>
    </location>
</feature>
<dbReference type="GO" id="GO:0016747">
    <property type="term" value="F:acyltransferase activity, transferring groups other than amino-acyl groups"/>
    <property type="evidence" value="ECO:0007669"/>
    <property type="project" value="InterPro"/>
</dbReference>
<dbReference type="Gene3D" id="1.25.40.20">
    <property type="entry name" value="Ankyrin repeat-containing domain"/>
    <property type="match status" value="2"/>
</dbReference>
<gene>
    <name evidence="7" type="ORF">AK812_SmicGene16685</name>
</gene>
<name>A0A1Q9DZQ7_SYMMI</name>
<dbReference type="PROSITE" id="PS51186">
    <property type="entry name" value="GNAT"/>
    <property type="match status" value="2"/>
</dbReference>
<dbReference type="PROSITE" id="PS50088">
    <property type="entry name" value="ANK_REPEAT"/>
    <property type="match status" value="3"/>
</dbReference>
<dbReference type="Gene3D" id="3.40.630.30">
    <property type="match status" value="2"/>
</dbReference>
<dbReference type="Proteomes" id="UP000186817">
    <property type="component" value="Unassembled WGS sequence"/>
</dbReference>
<proteinExistence type="predicted"/>
<evidence type="ECO:0000256" key="2">
    <source>
        <dbReference type="ARBA" id="ARBA00023043"/>
    </source>
</evidence>
<dbReference type="SUPFAM" id="SSF48403">
    <property type="entry name" value="Ankyrin repeat"/>
    <property type="match status" value="1"/>
</dbReference>
<dbReference type="EMBL" id="LSRX01000322">
    <property type="protein sequence ID" value="OLQ00619.1"/>
    <property type="molecule type" value="Genomic_DNA"/>
</dbReference>
<dbReference type="PANTHER" id="PTHR24173:SF74">
    <property type="entry name" value="ANKYRIN REPEAT DOMAIN-CONTAINING PROTEIN 16"/>
    <property type="match status" value="1"/>
</dbReference>
<keyword evidence="1" id="KW-0677">Repeat</keyword>
<organism evidence="7 8">
    <name type="scientific">Symbiodinium microadriaticum</name>
    <name type="common">Dinoflagellate</name>
    <name type="synonym">Zooxanthella microadriatica</name>
    <dbReference type="NCBI Taxonomy" id="2951"/>
    <lineage>
        <taxon>Eukaryota</taxon>
        <taxon>Sar</taxon>
        <taxon>Alveolata</taxon>
        <taxon>Dinophyceae</taxon>
        <taxon>Suessiales</taxon>
        <taxon>Symbiodiniaceae</taxon>
        <taxon>Symbiodinium</taxon>
    </lineage>
</organism>
<dbReference type="Pfam" id="PF00583">
    <property type="entry name" value="Acetyltransf_1"/>
    <property type="match status" value="2"/>
</dbReference>
<keyword evidence="4" id="KW-0175">Coiled coil</keyword>
<evidence type="ECO:0000313" key="8">
    <source>
        <dbReference type="Proteomes" id="UP000186817"/>
    </source>
</evidence>
<keyword evidence="2 3" id="KW-0040">ANK repeat</keyword>
<keyword evidence="8" id="KW-1185">Reference proteome</keyword>